<accession>A0AAV1A916</accession>
<evidence type="ECO:0000313" key="10">
    <source>
        <dbReference type="EMBL" id="CAI8606701.1"/>
    </source>
</evidence>
<organism evidence="10 11">
    <name type="scientific">Vicia faba</name>
    <name type="common">Broad bean</name>
    <name type="synonym">Faba vulgaris</name>
    <dbReference type="NCBI Taxonomy" id="3906"/>
    <lineage>
        <taxon>Eukaryota</taxon>
        <taxon>Viridiplantae</taxon>
        <taxon>Streptophyta</taxon>
        <taxon>Embryophyta</taxon>
        <taxon>Tracheophyta</taxon>
        <taxon>Spermatophyta</taxon>
        <taxon>Magnoliopsida</taxon>
        <taxon>eudicotyledons</taxon>
        <taxon>Gunneridae</taxon>
        <taxon>Pentapetalae</taxon>
        <taxon>rosids</taxon>
        <taxon>fabids</taxon>
        <taxon>Fabales</taxon>
        <taxon>Fabaceae</taxon>
        <taxon>Papilionoideae</taxon>
        <taxon>50 kb inversion clade</taxon>
        <taxon>NPAAA clade</taxon>
        <taxon>Hologalegina</taxon>
        <taxon>IRL clade</taxon>
        <taxon>Fabeae</taxon>
        <taxon>Vicia</taxon>
    </lineage>
</organism>
<dbReference type="GO" id="GO:0009055">
    <property type="term" value="F:electron transfer activity"/>
    <property type="evidence" value="ECO:0007669"/>
    <property type="project" value="InterPro"/>
</dbReference>
<gene>
    <name evidence="10" type="ORF">VFH_IV003320</name>
</gene>
<evidence type="ECO:0000313" key="11">
    <source>
        <dbReference type="Proteomes" id="UP001157006"/>
    </source>
</evidence>
<dbReference type="InterPro" id="IPR003245">
    <property type="entry name" value="Phytocyanin_dom"/>
</dbReference>
<evidence type="ECO:0000256" key="1">
    <source>
        <dbReference type="ARBA" id="ARBA00022448"/>
    </source>
</evidence>
<feature type="chain" id="PRO_5043617498" description="Phytocyanin domain-containing protein" evidence="8">
    <location>
        <begin position="22"/>
        <end position="189"/>
    </location>
</feature>
<name>A0AAV1A916_VICFA</name>
<keyword evidence="3" id="KW-0249">Electron transport</keyword>
<keyword evidence="4" id="KW-0186">Copper</keyword>
<dbReference type="FunFam" id="2.60.40.420:FF:000003">
    <property type="entry name" value="Blue copper"/>
    <property type="match status" value="1"/>
</dbReference>
<evidence type="ECO:0000256" key="8">
    <source>
        <dbReference type="SAM" id="SignalP"/>
    </source>
</evidence>
<dbReference type="Pfam" id="PF02298">
    <property type="entry name" value="Cu_bind_like"/>
    <property type="match status" value="1"/>
</dbReference>
<keyword evidence="5" id="KW-0325">Glycoprotein</keyword>
<sequence>MNTSMTASFLVLLLAFPCVFATDYTVGDANQWTQGVDYTTWTSGKTFKVGDNLVFKYGGTHQVNEVDESDYKSCSSSNTIKNYNDGDSKVPLTKAGKIYFICPTTGHCTVGMKLEVDVVAASTTPTPSGTPPTTKTPAPSTTPSTTPSTPSSETNSTSPSQPKDSGAVSVSNGVGILMGSLFVVLGFMG</sequence>
<dbReference type="GO" id="GO:0046872">
    <property type="term" value="F:metal ion binding"/>
    <property type="evidence" value="ECO:0007669"/>
    <property type="project" value="UniProtKB-KW"/>
</dbReference>
<keyword evidence="11" id="KW-1185">Reference proteome</keyword>
<proteinExistence type="predicted"/>
<evidence type="ECO:0000256" key="7">
    <source>
        <dbReference type="SAM" id="Phobius"/>
    </source>
</evidence>
<dbReference type="Proteomes" id="UP001157006">
    <property type="component" value="Chromosome 4"/>
</dbReference>
<dbReference type="PANTHER" id="PTHR33021:SF350">
    <property type="entry name" value="UCLACYANIN-2"/>
    <property type="match status" value="1"/>
</dbReference>
<dbReference type="Gene3D" id="2.60.40.420">
    <property type="entry name" value="Cupredoxins - blue copper proteins"/>
    <property type="match status" value="1"/>
</dbReference>
<keyword evidence="1" id="KW-0813">Transport</keyword>
<keyword evidence="7" id="KW-0472">Membrane</keyword>
<dbReference type="GO" id="GO:0005886">
    <property type="term" value="C:plasma membrane"/>
    <property type="evidence" value="ECO:0007669"/>
    <property type="project" value="TreeGrafter"/>
</dbReference>
<dbReference type="InterPro" id="IPR008972">
    <property type="entry name" value="Cupredoxin"/>
</dbReference>
<feature type="compositionally biased region" description="Low complexity" evidence="6">
    <location>
        <begin position="122"/>
        <end position="160"/>
    </location>
</feature>
<evidence type="ECO:0000256" key="6">
    <source>
        <dbReference type="SAM" id="MobiDB-lite"/>
    </source>
</evidence>
<protein>
    <recommendedName>
        <fullName evidence="9">Phytocyanin domain-containing protein</fullName>
    </recommendedName>
</protein>
<dbReference type="PANTHER" id="PTHR33021">
    <property type="entry name" value="BLUE COPPER PROTEIN"/>
    <property type="match status" value="1"/>
</dbReference>
<evidence type="ECO:0000259" key="9">
    <source>
        <dbReference type="PROSITE" id="PS51485"/>
    </source>
</evidence>
<feature type="signal peptide" evidence="8">
    <location>
        <begin position="1"/>
        <end position="21"/>
    </location>
</feature>
<keyword evidence="8" id="KW-0732">Signal</keyword>
<dbReference type="AlphaFoldDB" id="A0AAV1A916"/>
<dbReference type="InterPro" id="IPR039391">
    <property type="entry name" value="Phytocyanin-like"/>
</dbReference>
<evidence type="ECO:0000256" key="3">
    <source>
        <dbReference type="ARBA" id="ARBA00022982"/>
    </source>
</evidence>
<evidence type="ECO:0000256" key="2">
    <source>
        <dbReference type="ARBA" id="ARBA00022723"/>
    </source>
</evidence>
<dbReference type="EMBL" id="OX451739">
    <property type="protein sequence ID" value="CAI8606701.1"/>
    <property type="molecule type" value="Genomic_DNA"/>
</dbReference>
<dbReference type="CDD" id="cd04216">
    <property type="entry name" value="Phytocyanin"/>
    <property type="match status" value="1"/>
</dbReference>
<feature type="domain" description="Phytocyanin" evidence="9">
    <location>
        <begin position="22"/>
        <end position="120"/>
    </location>
</feature>
<keyword evidence="7" id="KW-0812">Transmembrane</keyword>
<keyword evidence="7" id="KW-1133">Transmembrane helix</keyword>
<feature type="transmembrane region" description="Helical" evidence="7">
    <location>
        <begin position="166"/>
        <end position="188"/>
    </location>
</feature>
<evidence type="ECO:0000256" key="4">
    <source>
        <dbReference type="ARBA" id="ARBA00023008"/>
    </source>
</evidence>
<evidence type="ECO:0000256" key="5">
    <source>
        <dbReference type="ARBA" id="ARBA00023180"/>
    </source>
</evidence>
<reference evidence="10 11" key="1">
    <citation type="submission" date="2023-01" db="EMBL/GenBank/DDBJ databases">
        <authorList>
            <person name="Kreplak J."/>
        </authorList>
    </citation>
    <scope>NUCLEOTIDE SEQUENCE [LARGE SCALE GENOMIC DNA]</scope>
</reference>
<dbReference type="SUPFAM" id="SSF49503">
    <property type="entry name" value="Cupredoxins"/>
    <property type="match status" value="1"/>
</dbReference>
<keyword evidence="2" id="KW-0479">Metal-binding</keyword>
<dbReference type="PROSITE" id="PS51485">
    <property type="entry name" value="PHYTOCYANIN"/>
    <property type="match status" value="1"/>
</dbReference>
<feature type="region of interest" description="Disordered" evidence="6">
    <location>
        <begin position="122"/>
        <end position="168"/>
    </location>
</feature>